<reference evidence="2" key="1">
    <citation type="journal article" date="2014" name="Front. Microbiol.">
        <title>High frequency of phylogenetically diverse reductive dehalogenase-homologous genes in deep subseafloor sedimentary metagenomes.</title>
        <authorList>
            <person name="Kawai M."/>
            <person name="Futagami T."/>
            <person name="Toyoda A."/>
            <person name="Takaki Y."/>
            <person name="Nishi S."/>
            <person name="Hori S."/>
            <person name="Arai W."/>
            <person name="Tsubouchi T."/>
            <person name="Morono Y."/>
            <person name="Uchiyama I."/>
            <person name="Ito T."/>
            <person name="Fujiyama A."/>
            <person name="Inagaki F."/>
            <person name="Takami H."/>
        </authorList>
    </citation>
    <scope>NUCLEOTIDE SEQUENCE</scope>
    <source>
        <strain evidence="2">Expedition CK06-06</strain>
    </source>
</reference>
<proteinExistence type="predicted"/>
<sequence length="42" mass="4727">TIFTDDDQFLDIKQELNRIARKRLAIVVVIFGIAAVLIGVLK</sequence>
<evidence type="ECO:0000313" key="2">
    <source>
        <dbReference type="EMBL" id="GAI54507.1"/>
    </source>
</evidence>
<dbReference type="EMBL" id="BARV01043176">
    <property type="protein sequence ID" value="GAI54507.1"/>
    <property type="molecule type" value="Genomic_DNA"/>
</dbReference>
<gene>
    <name evidence="2" type="ORF">S06H3_64574</name>
</gene>
<comment type="caution">
    <text evidence="2">The sequence shown here is derived from an EMBL/GenBank/DDBJ whole genome shotgun (WGS) entry which is preliminary data.</text>
</comment>
<keyword evidence="1" id="KW-0812">Transmembrane</keyword>
<accession>X1PDZ3</accession>
<protein>
    <submittedName>
        <fullName evidence="2">Uncharacterized protein</fullName>
    </submittedName>
</protein>
<evidence type="ECO:0000256" key="1">
    <source>
        <dbReference type="SAM" id="Phobius"/>
    </source>
</evidence>
<feature type="transmembrane region" description="Helical" evidence="1">
    <location>
        <begin position="24"/>
        <end position="41"/>
    </location>
</feature>
<keyword evidence="1" id="KW-1133">Transmembrane helix</keyword>
<keyword evidence="1" id="KW-0472">Membrane</keyword>
<dbReference type="AlphaFoldDB" id="X1PDZ3"/>
<name>X1PDZ3_9ZZZZ</name>
<organism evidence="2">
    <name type="scientific">marine sediment metagenome</name>
    <dbReference type="NCBI Taxonomy" id="412755"/>
    <lineage>
        <taxon>unclassified sequences</taxon>
        <taxon>metagenomes</taxon>
        <taxon>ecological metagenomes</taxon>
    </lineage>
</organism>
<feature type="non-terminal residue" evidence="2">
    <location>
        <position position="1"/>
    </location>
</feature>